<dbReference type="InterPro" id="IPR027417">
    <property type="entry name" value="P-loop_NTPase"/>
</dbReference>
<feature type="domain" description="Replication origin-binding protein" evidence="1">
    <location>
        <begin position="532"/>
        <end position="697"/>
    </location>
</feature>
<evidence type="ECO:0000313" key="2">
    <source>
        <dbReference type="EMBL" id="BCS83767.1"/>
    </source>
</evidence>
<evidence type="ECO:0000313" key="3">
    <source>
        <dbReference type="Proteomes" id="UP001321479"/>
    </source>
</evidence>
<dbReference type="GeneID" id="80558972"/>
<feature type="domain" description="Replication origin-binding protein" evidence="1">
    <location>
        <begin position="389"/>
        <end position="531"/>
    </location>
</feature>
<dbReference type="Pfam" id="PF02399">
    <property type="entry name" value="Herpes_ori_bp"/>
    <property type="match status" value="2"/>
</dbReference>
<dbReference type="Gene3D" id="3.40.50.300">
    <property type="entry name" value="P-loop containing nucleotide triphosphate hydrolases"/>
    <property type="match status" value="1"/>
</dbReference>
<reference evidence="2 3" key="1">
    <citation type="submission" date="2021-02" db="EMBL/GenBank/DDBJ databases">
        <title>Cotonvirus japonicus, which uses Golgi apparatus of host cells for its virion factory, phylogenetically links tailed tupanvirus and icosahedral mimivirus.</title>
        <authorList>
            <person name="Takahashi H."/>
            <person name="Fukaya S."/>
            <person name="Song C."/>
            <person name="Murata K."/>
            <person name="Takemura M."/>
        </authorList>
    </citation>
    <scope>NUCLEOTIDE SEQUENCE [LARGE SCALE GENOMIC DNA]</scope>
</reference>
<dbReference type="InterPro" id="IPR003450">
    <property type="entry name" value="Replication_origin-bd"/>
</dbReference>
<protein>
    <recommendedName>
        <fullName evidence="1">Replication origin-binding protein domain-containing protein</fullName>
    </recommendedName>
</protein>
<evidence type="ECO:0000259" key="1">
    <source>
        <dbReference type="Pfam" id="PF02399"/>
    </source>
</evidence>
<dbReference type="EMBL" id="AP024483">
    <property type="protein sequence ID" value="BCS83767.1"/>
    <property type="molecule type" value="Genomic_DNA"/>
</dbReference>
<dbReference type="RefSeq" id="YP_010842375.1">
    <property type="nucleotide sequence ID" value="NC_079139.1"/>
</dbReference>
<keyword evidence="3" id="KW-1185">Reference proteome</keyword>
<dbReference type="SUPFAM" id="SSF52540">
    <property type="entry name" value="P-loop containing nucleoside triphosphate hydrolases"/>
    <property type="match status" value="1"/>
</dbReference>
<proteinExistence type="predicted"/>
<sequence length="1060" mass="124918">MHISYYRNDLKKHLIENNLSPKIHLSIQHSPTSYRFSYAEEFTNFFKKIKKLEVNGKYYLHELFLAGQKRKPYLDLEHVYPDEKTFKSDYKQIIVKLQKDIIQIFKSEYHEDITIDDILILDSSGKVDNGFKMSYHIVIAPSDRTFYYTDSKCSTSSTYHLFAQLINLDSNYQLYLDKNVYNSEPTLRMIGSYKINSDRVLKPIDNKTFKPIEIFVEEKYNYLISYIKNPSIKLNTPIIEQTTHKIETITLNSPTKTNIPEQIEGYVDKFHPKARYYGFVKYGENNILVHSFNYKNRQEICPISGTTHKTNGFYVLETSKGYFMKCHSTKCKDKKAKYLGPVDASDSFVKCAHQIDQQYLIMEKGIGDNPNEPVKDFIKNWLSNDDIKTLAVRSPMGTGKTTMIKKIFDYDDTIKKVLWISHRQTLSKQILGSFKKYNFVNYMDVDGNLFQHDRLIVQIDSLKRIFKFDESGNIMFKQYDLIVIDEIEGNMNHYMSPYLKNDHCYSVREIFEKMTGCVETAKKLLVLDADLSVRTKMFIDNFGKSTVINNNFKLFQKTFEITNDLCNFEKELLDDLRKKKNICVVSMSASYLARLEPFISKYQYVIHTSKSDDKLKDELEDVNNFWTNYQVCCFSPTIECGVDFNKKHFDKIYCYLKCGSKTCSQRSFLQMVGRIRQINDPHILCYYEGTTNIDADIYTFDDILSYFKHYESINKRKILENVEYKKEISDGIVTLKRVNADISLFDYIRIYNEVEESNKNHFMFMTVLCKLIQKAGHVIEFNIVEQPPKPNKNECMKHGKVLSLIDETKHNIKELLKKQSKNQLTSHDKLVLEKYFFIKRFGITDTSNEKQFAKFHKKYAGKEIIFSHFERFFRYAKKFKSKSNSTDLKDLDEFITDYFDLDDKKSNKSNDLLEEHSDAKNRTRDNIVLNFLNIILDKTKSNFNPDDLDYVFTFDEHEEGILTIANYSIYFKDEMKNRALFSKSKGKLKNISEHNFDSYLKSVQHILNLYGIKYLRGNRVQINGVRKYNYSLSVDRQIKDIVDFKYKLSNTVDEFPNLFH</sequence>
<name>A0ABM7NUL6_9VIRU</name>
<dbReference type="Proteomes" id="UP001321479">
    <property type="component" value="Segment"/>
</dbReference>
<organism evidence="2 3">
    <name type="scientific">Cotonvirus japonicus</name>
    <dbReference type="NCBI Taxonomy" id="2811091"/>
    <lineage>
        <taxon>Viruses</taxon>
        <taxon>Varidnaviria</taxon>
        <taxon>Bamfordvirae</taxon>
        <taxon>Nucleocytoviricota</taxon>
        <taxon>Megaviricetes</taxon>
        <taxon>Imitervirales</taxon>
        <taxon>Mimiviridae</taxon>
        <taxon>Megamimivirinae</taxon>
        <taxon>Cotonvirus</taxon>
        <taxon>Cotonvirus japonicum</taxon>
    </lineage>
</organism>
<accession>A0ABM7NUL6</accession>